<dbReference type="RefSeq" id="XP_069507758.1">
    <property type="nucleotide sequence ID" value="XM_069651657.1"/>
</dbReference>
<accession>I3QKR6</accession>
<dbReference type="AlphaFoldDB" id="I3QKR6"/>
<name>I3QKR6_AMBME</name>
<feature type="signal peptide" evidence="1">
    <location>
        <begin position="1"/>
        <end position="20"/>
    </location>
</feature>
<dbReference type="SUPFAM" id="SSF57302">
    <property type="entry name" value="Snake toxin-like"/>
    <property type="match status" value="1"/>
</dbReference>
<evidence type="ECO:0000256" key="1">
    <source>
        <dbReference type="SAM" id="SignalP"/>
    </source>
</evidence>
<dbReference type="InterPro" id="IPR045860">
    <property type="entry name" value="Snake_toxin-like_sf"/>
</dbReference>
<dbReference type="EMBL" id="JQ846500">
    <property type="protein sequence ID" value="AFK10488.1"/>
    <property type="molecule type" value="mRNA"/>
</dbReference>
<organism evidence="2">
    <name type="scientific">Ambystoma mexicanum</name>
    <name type="common">Axolotl</name>
    <dbReference type="NCBI Taxonomy" id="8296"/>
    <lineage>
        <taxon>Eukaryota</taxon>
        <taxon>Metazoa</taxon>
        <taxon>Chordata</taxon>
        <taxon>Craniata</taxon>
        <taxon>Vertebrata</taxon>
        <taxon>Euteleostomi</taxon>
        <taxon>Amphibia</taxon>
        <taxon>Batrachia</taxon>
        <taxon>Caudata</taxon>
        <taxon>Salamandroidea</taxon>
        <taxon>Ambystomatidae</taxon>
        <taxon>Ambystoma</taxon>
    </lineage>
</organism>
<sequence>MRTLLICVVAAAFLLQYAESQKRKSSGGLECHVCTDPRSCLKKNSVICKEGEMCIRMQRPAYNPSDKPESGDEYGTIGGMIAGRGCTTQQGCEKSKKVKLYKTTCCSTNLCNA</sequence>
<keyword evidence="1" id="KW-0732">Signal</keyword>
<evidence type="ECO:0000313" key="2">
    <source>
        <dbReference type="EMBL" id="AFK10488.1"/>
    </source>
</evidence>
<dbReference type="Gene3D" id="2.10.60.10">
    <property type="entry name" value="CD59"/>
    <property type="match status" value="1"/>
</dbReference>
<dbReference type="GeneID" id="138580806"/>
<protein>
    <submittedName>
        <fullName evidence="2">Antifreeze protein</fullName>
    </submittedName>
</protein>
<reference evidence="2" key="1">
    <citation type="submission" date="2012-03" db="EMBL/GenBank/DDBJ databases">
        <authorList>
            <person name="Zhang S.Y."/>
            <person name="Yu H.N."/>
        </authorList>
    </citation>
    <scope>NUCLEOTIDE SEQUENCE</scope>
</reference>
<feature type="chain" id="PRO_5003678440" evidence="1">
    <location>
        <begin position="21"/>
        <end position="113"/>
    </location>
</feature>
<reference evidence="2" key="2">
    <citation type="journal article" date="2013" name="Zool. Sci.">
        <title>Molecular Cloning, Sequence Analysis and Homology Modeling of the First Caudata Amphibian Antifreeze-Like Protein in Axolotl (Ambystoma mexicanum).</title>
        <authorList>
            <person name="Zhang S."/>
            <person name="Gao J."/>
            <person name="Lu Y."/>
            <person name="Cai S."/>
            <person name="Qiao X."/>
            <person name="Wang Y."/>
            <person name="Yu H."/>
        </authorList>
    </citation>
    <scope>NUCLEOTIDE SEQUENCE</scope>
</reference>
<proteinExistence type="evidence at transcript level"/>